<dbReference type="OrthoDB" id="4498649at2759"/>
<gene>
    <name evidence="2" type="ORF">BO97DRAFT_412024</name>
</gene>
<dbReference type="GeneID" id="37200500"/>
<dbReference type="VEuPathDB" id="FungiDB:BO97DRAFT_412024"/>
<sequence length="187" mass="20875">MPIFKPKLVNRGVARRLSWAGRGLSLDFLQFSDLRSTTFKGSEVNSLGKLPLRAPSAILSRQLDTLESDTEEEIDVQYTDGESETDPTASESDEAFIVYEDEPIETDYDSSYVPTESEEVASSTSCSDYGESFNERDLGEYITVLDEREVEGNAGRMTELLLNFWAEESVAEEIRDLLHVSRNGPVG</sequence>
<feature type="region of interest" description="Disordered" evidence="1">
    <location>
        <begin position="69"/>
        <end position="92"/>
    </location>
</feature>
<dbReference type="EMBL" id="KZ824272">
    <property type="protein sequence ID" value="RAL15280.1"/>
    <property type="molecule type" value="Genomic_DNA"/>
</dbReference>
<reference evidence="2 3" key="1">
    <citation type="submission" date="2018-02" db="EMBL/GenBank/DDBJ databases">
        <title>The genomes of Aspergillus section Nigri reveals drivers in fungal speciation.</title>
        <authorList>
            <consortium name="DOE Joint Genome Institute"/>
            <person name="Vesth T.C."/>
            <person name="Nybo J."/>
            <person name="Theobald S."/>
            <person name="Brandl J."/>
            <person name="Frisvad J.C."/>
            <person name="Nielsen K.F."/>
            <person name="Lyhne E.K."/>
            <person name="Kogle M.E."/>
            <person name="Kuo A."/>
            <person name="Riley R."/>
            <person name="Clum A."/>
            <person name="Nolan M."/>
            <person name="Lipzen A."/>
            <person name="Salamov A."/>
            <person name="Henrissat B."/>
            <person name="Wiebenga A."/>
            <person name="De vries R.P."/>
            <person name="Grigoriev I.V."/>
            <person name="Mortensen U.H."/>
            <person name="Andersen M.R."/>
            <person name="Baker S.E."/>
        </authorList>
    </citation>
    <scope>NUCLEOTIDE SEQUENCE [LARGE SCALE GENOMIC DNA]</scope>
    <source>
        <strain evidence="2 3">CBS 101889</strain>
    </source>
</reference>
<evidence type="ECO:0000313" key="2">
    <source>
        <dbReference type="EMBL" id="RAL15280.1"/>
    </source>
</evidence>
<accession>A0A395I5C3</accession>
<dbReference type="RefSeq" id="XP_025554434.1">
    <property type="nucleotide sequence ID" value="XM_025696211.1"/>
</dbReference>
<name>A0A395I5C3_ASPHC</name>
<dbReference type="AlphaFoldDB" id="A0A395I5C3"/>
<proteinExistence type="predicted"/>
<organism evidence="2 3">
    <name type="scientific">Aspergillus homomorphus (strain CBS 101889)</name>
    <dbReference type="NCBI Taxonomy" id="1450537"/>
    <lineage>
        <taxon>Eukaryota</taxon>
        <taxon>Fungi</taxon>
        <taxon>Dikarya</taxon>
        <taxon>Ascomycota</taxon>
        <taxon>Pezizomycotina</taxon>
        <taxon>Eurotiomycetes</taxon>
        <taxon>Eurotiomycetidae</taxon>
        <taxon>Eurotiales</taxon>
        <taxon>Aspergillaceae</taxon>
        <taxon>Aspergillus</taxon>
        <taxon>Aspergillus subgen. Circumdati</taxon>
    </lineage>
</organism>
<dbReference type="Proteomes" id="UP000248961">
    <property type="component" value="Unassembled WGS sequence"/>
</dbReference>
<keyword evidence="3" id="KW-1185">Reference proteome</keyword>
<evidence type="ECO:0000256" key="1">
    <source>
        <dbReference type="SAM" id="MobiDB-lite"/>
    </source>
</evidence>
<evidence type="ECO:0000313" key="3">
    <source>
        <dbReference type="Proteomes" id="UP000248961"/>
    </source>
</evidence>
<protein>
    <submittedName>
        <fullName evidence="2">Uncharacterized protein</fullName>
    </submittedName>
</protein>